<dbReference type="AlphaFoldDB" id="A0A3B1E0P7"/>
<keyword evidence="5 7" id="KW-0472">Membrane</keyword>
<feature type="transmembrane region" description="Helical" evidence="7">
    <location>
        <begin position="20"/>
        <end position="40"/>
    </location>
</feature>
<reference evidence="8" key="1">
    <citation type="submission" date="2018-06" db="EMBL/GenBank/DDBJ databases">
        <authorList>
            <person name="Zhirakovskaya E."/>
        </authorList>
    </citation>
    <scope>NUCLEOTIDE SEQUENCE</scope>
</reference>
<keyword evidence="7" id="KW-1133">Transmembrane helix</keyword>
<evidence type="ECO:0000313" key="8">
    <source>
        <dbReference type="EMBL" id="VAX35107.1"/>
    </source>
</evidence>
<feature type="transmembrane region" description="Helical" evidence="7">
    <location>
        <begin position="115"/>
        <end position="139"/>
    </location>
</feature>
<accession>A0A3B1E0P7</accession>
<dbReference type="InterPro" id="IPR004960">
    <property type="entry name" value="LipA_acyltrans"/>
</dbReference>
<evidence type="ECO:0000256" key="5">
    <source>
        <dbReference type="ARBA" id="ARBA00023136"/>
    </source>
</evidence>
<dbReference type="Pfam" id="PF06258">
    <property type="entry name" value="Mito_fiss_Elm1"/>
    <property type="match status" value="1"/>
</dbReference>
<protein>
    <recommendedName>
        <fullName evidence="9">Lipid A biosynthesis lauroyl acyltransferase</fullName>
    </recommendedName>
</protein>
<keyword evidence="3" id="KW-0997">Cell inner membrane</keyword>
<name>A0A3B1E0P7_9ZZZZ</name>
<dbReference type="Pfam" id="PF03279">
    <property type="entry name" value="Lip_A_acyltrans"/>
    <property type="match status" value="1"/>
</dbReference>
<gene>
    <name evidence="8" type="ORF">MNBD_UNCLBAC01-2077</name>
</gene>
<evidence type="ECO:0000256" key="4">
    <source>
        <dbReference type="ARBA" id="ARBA00022679"/>
    </source>
</evidence>
<dbReference type="CDD" id="cd07984">
    <property type="entry name" value="LPLAT_LABLAT-like"/>
    <property type="match status" value="1"/>
</dbReference>
<dbReference type="GO" id="GO:0016746">
    <property type="term" value="F:acyltransferase activity"/>
    <property type="evidence" value="ECO:0007669"/>
    <property type="project" value="UniProtKB-KW"/>
</dbReference>
<comment type="subcellular location">
    <subcellularLocation>
        <location evidence="1">Cell inner membrane</location>
    </subcellularLocation>
</comment>
<dbReference type="GO" id="GO:0008610">
    <property type="term" value="P:lipid biosynthetic process"/>
    <property type="evidence" value="ECO:0007669"/>
    <property type="project" value="UniProtKB-ARBA"/>
</dbReference>
<proteinExistence type="predicted"/>
<keyword evidence="4" id="KW-0808">Transferase</keyword>
<evidence type="ECO:0000256" key="2">
    <source>
        <dbReference type="ARBA" id="ARBA00022475"/>
    </source>
</evidence>
<evidence type="ECO:0008006" key="9">
    <source>
        <dbReference type="Google" id="ProtNLM"/>
    </source>
</evidence>
<sequence>MKEFFQFYSIKFFGKLVRILPLGISLMIGRMIGIIVYYFAFRYRRQAYANIRKAFVEKKSPDEIKQITKDLFKNYGQNFIELFRMPLMNRERFGELIEVQGKENIDAALKKGRGVILLAMHFGSWEIASLSCGLLGYPYKMFANPQAKHSRLDGLLNSYRSAGGSVILSEGMGPRDFVRSLKNNEVIGMVVDQGGKEGVHVPFFGRKASMSVGAIRMGLKMDVPICFSVIVRQGQGKHRMIIHPPLALHNSGNQEQDIKGNLKTVIRLMQEYIIKYPSEYMWFYKIWKYSRERKMVIISDGKTGHLRQSETTVKLMSKILYERDMPFTQEKVRVCFKSKLSSRVFSIMSRYYIPFLYQGQLGFLKWFLTKNSFEQVSKITADYIISCGSSVAGLNNFLASDYKAKSIVILRPGLLDIKRFDLAILPKHDIFSQEKDLPNIAATHAAPNLITKVYIQEQRDLLLNRFSHLKTNLRFKIGVFIGGNAKDVFVTERQIKILSRQLEEVARELKVKILITTSRRTPQRIEQMLHKQFKKNACCPLLILANQDNVPEAVGGILGLSDLVVVSGDSISMVSEAASSGKSTIVFSPETRAKVLKIPNKHQRFIDRLNERGFIRSTTVQHVGQAIYDLRKNKMYTRILDDNKIILEAVRKII</sequence>
<evidence type="ECO:0000256" key="6">
    <source>
        <dbReference type="ARBA" id="ARBA00023315"/>
    </source>
</evidence>
<keyword evidence="2" id="KW-1003">Cell membrane</keyword>
<dbReference type="EMBL" id="UOGJ01000029">
    <property type="protein sequence ID" value="VAX35107.1"/>
    <property type="molecule type" value="Genomic_DNA"/>
</dbReference>
<dbReference type="GO" id="GO:0005886">
    <property type="term" value="C:plasma membrane"/>
    <property type="evidence" value="ECO:0007669"/>
    <property type="project" value="UniProtKB-SubCell"/>
</dbReference>
<organism evidence="8">
    <name type="scientific">hydrothermal vent metagenome</name>
    <dbReference type="NCBI Taxonomy" id="652676"/>
    <lineage>
        <taxon>unclassified sequences</taxon>
        <taxon>metagenomes</taxon>
        <taxon>ecological metagenomes</taxon>
    </lineage>
</organism>
<evidence type="ECO:0000256" key="3">
    <source>
        <dbReference type="ARBA" id="ARBA00022519"/>
    </source>
</evidence>
<dbReference type="PANTHER" id="PTHR30606">
    <property type="entry name" value="LIPID A BIOSYNTHESIS LAUROYL ACYLTRANSFERASE"/>
    <property type="match status" value="1"/>
</dbReference>
<keyword evidence="7" id="KW-0812">Transmembrane</keyword>
<dbReference type="InterPro" id="IPR009367">
    <property type="entry name" value="Elm1-like"/>
</dbReference>
<evidence type="ECO:0000256" key="1">
    <source>
        <dbReference type="ARBA" id="ARBA00004533"/>
    </source>
</evidence>
<dbReference type="GO" id="GO:1901137">
    <property type="term" value="P:carbohydrate derivative biosynthetic process"/>
    <property type="evidence" value="ECO:0007669"/>
    <property type="project" value="UniProtKB-ARBA"/>
</dbReference>
<keyword evidence="6" id="KW-0012">Acyltransferase</keyword>
<dbReference type="PANTHER" id="PTHR30606:SF10">
    <property type="entry name" value="PHOSPHATIDYLINOSITOL MANNOSIDE ACYLTRANSFERASE"/>
    <property type="match status" value="1"/>
</dbReference>
<evidence type="ECO:0000256" key="7">
    <source>
        <dbReference type="SAM" id="Phobius"/>
    </source>
</evidence>